<proteinExistence type="predicted"/>
<dbReference type="AlphaFoldDB" id="A0A859QEP4"/>
<sequence length="91" mass="10745">MDDLLNARLRSGRCNLIQDFVLKKNFVCVAAQDFMVAVRLKFFFENFFVCAPFILSVAAKRQFRGESIEARQASDCRLRLREEEYRRCRSL</sequence>
<evidence type="ECO:0000313" key="1">
    <source>
        <dbReference type="EMBL" id="QLL61624.1"/>
    </source>
</evidence>
<dbReference type="Proteomes" id="UP000510721">
    <property type="component" value="Chromosome"/>
</dbReference>
<reference evidence="1 2" key="1">
    <citation type="submission" date="2019-06" db="EMBL/GenBank/DDBJ databases">
        <title>Complete genome sequence of Ensifer mexicanus ITTG R7 isolated from nodules of Acacia angustissima (Mill.) Kuntze.</title>
        <authorList>
            <person name="Rincon-Rosales R."/>
            <person name="Rogel M.A."/>
            <person name="Guerrero G."/>
            <person name="Rincon-Molina C.I."/>
            <person name="Lopez-Lopez A."/>
            <person name="Martinez-Romero E."/>
        </authorList>
    </citation>
    <scope>NUCLEOTIDE SEQUENCE [LARGE SCALE GENOMIC DNA]</scope>
    <source>
        <strain evidence="1 2">ITTG R7</strain>
    </source>
</reference>
<dbReference type="RefSeq" id="WP_180941174.1">
    <property type="nucleotide sequence ID" value="NZ_CP041238.1"/>
</dbReference>
<gene>
    <name evidence="1" type="ORF">FKV68_09280</name>
</gene>
<dbReference type="EMBL" id="CP041238">
    <property type="protein sequence ID" value="QLL61624.1"/>
    <property type="molecule type" value="Genomic_DNA"/>
</dbReference>
<organism evidence="1 2">
    <name type="scientific">Sinorhizobium mexicanum</name>
    <dbReference type="NCBI Taxonomy" id="375549"/>
    <lineage>
        <taxon>Bacteria</taxon>
        <taxon>Pseudomonadati</taxon>
        <taxon>Pseudomonadota</taxon>
        <taxon>Alphaproteobacteria</taxon>
        <taxon>Hyphomicrobiales</taxon>
        <taxon>Rhizobiaceae</taxon>
        <taxon>Sinorhizobium/Ensifer group</taxon>
        <taxon>Sinorhizobium</taxon>
    </lineage>
</organism>
<name>A0A859QEP4_9HYPH</name>
<accession>A0A859QEP4</accession>
<evidence type="ECO:0000313" key="2">
    <source>
        <dbReference type="Proteomes" id="UP000510721"/>
    </source>
</evidence>
<dbReference type="KEGG" id="emx:FKV68_09280"/>
<protein>
    <submittedName>
        <fullName evidence="1">Uncharacterized protein</fullName>
    </submittedName>
</protein>
<keyword evidence="2" id="KW-1185">Reference proteome</keyword>